<name>A0ACC0BU42_CATRO</name>
<dbReference type="EMBL" id="CM044702">
    <property type="protein sequence ID" value="KAI5676112.1"/>
    <property type="molecule type" value="Genomic_DNA"/>
</dbReference>
<accession>A0ACC0BU42</accession>
<protein>
    <submittedName>
        <fullName evidence="1">Uncharacterized protein</fullName>
    </submittedName>
</protein>
<keyword evidence="2" id="KW-1185">Reference proteome</keyword>
<comment type="caution">
    <text evidence="1">The sequence shown here is derived from an EMBL/GenBank/DDBJ whole genome shotgun (WGS) entry which is preliminary data.</text>
</comment>
<proteinExistence type="predicted"/>
<sequence>MDLEESNNSPFRHSRLSIDRRSSGASSSSRRCSSSFSYAFPRQLNGDDDGDVESESVSEAGDIGDRALKGSSSRSRLSFDHCGERSCVVPVSDDQNPSNSFQSQGISIGNNDCQDATFQATDVKKEDTGDSWILKYLSCLALLALFGILGVISRFYLQKLFGPGVVRATSERSYMYLDLPSNMVGSFLMGWLGVVFKGNISKVSNNLAIGLTTGFLGSLTTFSGWNQKMLDLSVEGHWSFAILGFLIGLLLAASSIAFGIETAKGFKWLWKKRAKTTSNMSNTWKLEKYKGNLIATVILLLTLGVIWGVCISLEWTEFKNASDNAQLLLACIVGPFGVWIRWYLARLNGRGLGERGILKWVPFGTLAANILAACLMAALTTLKKATKTNTSNTAAAGIQLGFLGCLSTVSTFIAEFDAMRRSKYPWRACKRLQQLDWTLMHRHRDKQLQMKCFLTFFT</sequence>
<dbReference type="Proteomes" id="UP001060085">
    <property type="component" value="Linkage Group LG02"/>
</dbReference>
<organism evidence="1 2">
    <name type="scientific">Catharanthus roseus</name>
    <name type="common">Madagascar periwinkle</name>
    <name type="synonym">Vinca rosea</name>
    <dbReference type="NCBI Taxonomy" id="4058"/>
    <lineage>
        <taxon>Eukaryota</taxon>
        <taxon>Viridiplantae</taxon>
        <taxon>Streptophyta</taxon>
        <taxon>Embryophyta</taxon>
        <taxon>Tracheophyta</taxon>
        <taxon>Spermatophyta</taxon>
        <taxon>Magnoliopsida</taxon>
        <taxon>eudicotyledons</taxon>
        <taxon>Gunneridae</taxon>
        <taxon>Pentapetalae</taxon>
        <taxon>asterids</taxon>
        <taxon>lamiids</taxon>
        <taxon>Gentianales</taxon>
        <taxon>Apocynaceae</taxon>
        <taxon>Rauvolfioideae</taxon>
        <taxon>Vinceae</taxon>
        <taxon>Catharanthinae</taxon>
        <taxon>Catharanthus</taxon>
    </lineage>
</organism>
<evidence type="ECO:0000313" key="1">
    <source>
        <dbReference type="EMBL" id="KAI5676112.1"/>
    </source>
</evidence>
<reference evidence="2" key="1">
    <citation type="journal article" date="2023" name="Nat. Plants">
        <title>Single-cell RNA sequencing provides a high-resolution roadmap for understanding the multicellular compartmentation of specialized metabolism.</title>
        <authorList>
            <person name="Sun S."/>
            <person name="Shen X."/>
            <person name="Li Y."/>
            <person name="Li Y."/>
            <person name="Wang S."/>
            <person name="Li R."/>
            <person name="Zhang H."/>
            <person name="Shen G."/>
            <person name="Guo B."/>
            <person name="Wei J."/>
            <person name="Xu J."/>
            <person name="St-Pierre B."/>
            <person name="Chen S."/>
            <person name="Sun C."/>
        </authorList>
    </citation>
    <scope>NUCLEOTIDE SEQUENCE [LARGE SCALE GENOMIC DNA]</scope>
</reference>
<gene>
    <name evidence="1" type="ORF">M9H77_07062</name>
</gene>
<evidence type="ECO:0000313" key="2">
    <source>
        <dbReference type="Proteomes" id="UP001060085"/>
    </source>
</evidence>